<dbReference type="HAMAP" id="MF_01343_B">
    <property type="entry name" value="Ribosomal_uS15_B"/>
    <property type="match status" value="1"/>
</dbReference>
<evidence type="ECO:0000256" key="2">
    <source>
        <dbReference type="ARBA" id="ARBA00023274"/>
    </source>
</evidence>
<dbReference type="Gene3D" id="1.10.287.10">
    <property type="entry name" value="S15/NS1, RNA-binding"/>
    <property type="match status" value="1"/>
</dbReference>
<dbReference type="PANTHER" id="PTHR23321">
    <property type="entry name" value="RIBOSOMAL PROTEIN S15, BACTERIAL AND ORGANELLAR"/>
    <property type="match status" value="1"/>
</dbReference>
<dbReference type="NCBIfam" id="TIGR00952">
    <property type="entry name" value="S15_bact"/>
    <property type="match status" value="1"/>
</dbReference>
<evidence type="ECO:0000256" key="6">
    <source>
        <dbReference type="RuleBase" id="RU004524"/>
    </source>
</evidence>
<comment type="function">
    <text evidence="4">Forms an intersubunit bridge (bridge B4) with the 23S rRNA of the 50S subunit in the ribosome.</text>
</comment>
<dbReference type="PATRIC" id="fig|1495769.3.peg.237"/>
<dbReference type="Gene3D" id="6.10.250.3130">
    <property type="match status" value="1"/>
</dbReference>
<dbReference type="InterPro" id="IPR005290">
    <property type="entry name" value="Ribosomal_uS15_bac-type"/>
</dbReference>
<evidence type="ECO:0000256" key="1">
    <source>
        <dbReference type="ARBA" id="ARBA00022980"/>
    </source>
</evidence>
<sequence>MTISFTHKIKIIKNFGLSINNTGATEVQIALLTANIIKLQYHFKTNKNDFHSRRGLMGMVNKRRKLLIYLKNKDKDNYLSLIKNLKIRR</sequence>
<evidence type="ECO:0000313" key="8">
    <source>
        <dbReference type="Proteomes" id="UP000032420"/>
    </source>
</evidence>
<evidence type="ECO:0000256" key="4">
    <source>
        <dbReference type="HAMAP-Rule" id="MF_01343"/>
    </source>
</evidence>
<name>A0A078KI00_9GAMM</name>
<protein>
    <recommendedName>
        <fullName evidence="4">Small ribosomal subunit protein uS15</fullName>
    </recommendedName>
</protein>
<dbReference type="AlphaFoldDB" id="A0A078KI00"/>
<dbReference type="OrthoDB" id="9799262at2"/>
<dbReference type="GO" id="GO:0003735">
    <property type="term" value="F:structural constituent of ribosome"/>
    <property type="evidence" value="ECO:0007669"/>
    <property type="project" value="InterPro"/>
</dbReference>
<gene>
    <name evidence="4 7" type="primary">rpsO</name>
    <name evidence="7" type="ORF">CEM_257</name>
</gene>
<dbReference type="SMART" id="SM01387">
    <property type="entry name" value="Ribosomal_S15"/>
    <property type="match status" value="1"/>
</dbReference>
<dbReference type="HOGENOM" id="CLU_148518_0_0_6"/>
<keyword evidence="4 6" id="KW-0699">rRNA-binding</keyword>
<keyword evidence="4 6" id="KW-0694">RNA-binding</keyword>
<dbReference type="GO" id="GO:0006412">
    <property type="term" value="P:translation"/>
    <property type="evidence" value="ECO:0007669"/>
    <property type="project" value="UniProtKB-UniRule"/>
</dbReference>
<dbReference type="Pfam" id="PF00312">
    <property type="entry name" value="Ribosomal_S15"/>
    <property type="match status" value="1"/>
</dbReference>
<keyword evidence="2 4" id="KW-0687">Ribonucleoprotein</keyword>
<comment type="function">
    <text evidence="4 6">One of the primary rRNA binding proteins, it binds directly to 16S rRNA where it helps nucleate assembly of the platform of the 30S subunit by binding and bridging several RNA helices of the 16S rRNA.</text>
</comment>
<comment type="subunit">
    <text evidence="3 4">Part of the 30S ribosomal subunit. Forms a bridge to the 50S subunit in the 70S ribosome, contacting the 23S rRNA.</text>
</comment>
<keyword evidence="1 4" id="KW-0689">Ribosomal protein</keyword>
<comment type="similarity">
    <text evidence="4 5">Belongs to the universal ribosomal protein uS15 family.</text>
</comment>
<dbReference type="Proteomes" id="UP000032420">
    <property type="component" value="Chromosome I"/>
</dbReference>
<dbReference type="InterPro" id="IPR009068">
    <property type="entry name" value="uS15_NS1_RNA-bd_sf"/>
</dbReference>
<dbReference type="STRING" id="1495769.CEM_257"/>
<dbReference type="EMBL" id="LM655252">
    <property type="protein sequence ID" value="CDZ16515.1"/>
    <property type="molecule type" value="Genomic_DNA"/>
</dbReference>
<proteinExistence type="inferred from homology"/>
<evidence type="ECO:0000256" key="3">
    <source>
        <dbReference type="ARBA" id="ARBA00064542"/>
    </source>
</evidence>
<dbReference type="GO" id="GO:0019843">
    <property type="term" value="F:rRNA binding"/>
    <property type="evidence" value="ECO:0007669"/>
    <property type="project" value="UniProtKB-UniRule"/>
</dbReference>
<dbReference type="PANTHER" id="PTHR23321:SF26">
    <property type="entry name" value="SMALL RIBOSOMAL SUBUNIT PROTEIN US15M"/>
    <property type="match status" value="1"/>
</dbReference>
<accession>A0A078KI00</accession>
<dbReference type="KEGG" id="eme:CEM_257"/>
<dbReference type="InterPro" id="IPR000589">
    <property type="entry name" value="Ribosomal_uS15"/>
</dbReference>
<evidence type="ECO:0000256" key="5">
    <source>
        <dbReference type="RuleBase" id="RU003919"/>
    </source>
</evidence>
<dbReference type="PROSITE" id="PS00362">
    <property type="entry name" value="RIBOSOMAL_S15"/>
    <property type="match status" value="1"/>
</dbReference>
<dbReference type="FunFam" id="1.10.287.10:FF:000002">
    <property type="entry name" value="30S ribosomal protein S15"/>
    <property type="match status" value="1"/>
</dbReference>
<keyword evidence="8" id="KW-1185">Reference proteome</keyword>
<dbReference type="GO" id="GO:0022627">
    <property type="term" value="C:cytosolic small ribosomal subunit"/>
    <property type="evidence" value="ECO:0007669"/>
    <property type="project" value="TreeGrafter"/>
</dbReference>
<organism evidence="7 8">
    <name type="scientific">Candidatus Johnevansia muelleri</name>
    <dbReference type="NCBI Taxonomy" id="1495769"/>
    <lineage>
        <taxon>Bacteria</taxon>
        <taxon>Pseudomonadati</taxon>
        <taxon>Pseudomonadota</taxon>
        <taxon>Gammaproteobacteria</taxon>
        <taxon>Candidatus Johnevansiales</taxon>
        <taxon>Candidatus Johnevansiaceae</taxon>
        <taxon>Candidatus Johnevansia</taxon>
    </lineage>
</organism>
<reference evidence="8" key="1">
    <citation type="submission" date="2014-07" db="EMBL/GenBank/DDBJ databases">
        <authorList>
            <person name="Santos-Garcia D."/>
        </authorList>
    </citation>
    <scope>NUCLEOTIDE SEQUENCE [LARGE SCALE GENOMIC DNA]</scope>
</reference>
<dbReference type="SUPFAM" id="SSF47060">
    <property type="entry name" value="S15/NS1 RNA-binding domain"/>
    <property type="match status" value="1"/>
</dbReference>
<evidence type="ECO:0000313" key="7">
    <source>
        <dbReference type="EMBL" id="CDZ16515.1"/>
    </source>
</evidence>
<dbReference type="CDD" id="cd00353">
    <property type="entry name" value="Ribosomal_S15p_S13e"/>
    <property type="match status" value="1"/>
</dbReference>